<keyword evidence="5 8" id="KW-0378">Hydrolase</keyword>
<keyword evidence="7" id="KW-0325">Glycoprotein</keyword>
<evidence type="ECO:0000256" key="4">
    <source>
        <dbReference type="ARBA" id="ARBA00022729"/>
    </source>
</evidence>
<evidence type="ECO:0000256" key="3">
    <source>
        <dbReference type="ARBA" id="ARBA00008723"/>
    </source>
</evidence>
<keyword evidence="4 8" id="KW-0732">Signal</keyword>
<keyword evidence="6" id="KW-0862">Zinc</keyword>
<proteinExistence type="inferred from homology"/>
<dbReference type="InterPro" id="IPR004843">
    <property type="entry name" value="Calcineurin-like_PHP"/>
</dbReference>
<gene>
    <name evidence="12" type="ORF">M0R45_029747</name>
</gene>
<comment type="similarity">
    <text evidence="3 8">Belongs to the metallophosphoesterase superfamily. Purple acid phosphatase family.</text>
</comment>
<feature type="domain" description="Purple acid phosphatase N-terminal" evidence="11">
    <location>
        <begin position="51"/>
        <end position="95"/>
    </location>
</feature>
<evidence type="ECO:0000256" key="9">
    <source>
        <dbReference type="SAM" id="MobiDB-lite"/>
    </source>
</evidence>
<accession>A0AAW1WAX4</accession>
<evidence type="ECO:0000256" key="6">
    <source>
        <dbReference type="ARBA" id="ARBA00022833"/>
    </source>
</evidence>
<dbReference type="PANTHER" id="PTHR22953">
    <property type="entry name" value="ACID PHOSPHATASE RELATED"/>
    <property type="match status" value="1"/>
</dbReference>
<evidence type="ECO:0000256" key="5">
    <source>
        <dbReference type="ARBA" id="ARBA00022801"/>
    </source>
</evidence>
<comment type="catalytic activity">
    <reaction evidence="1 8">
        <text>a phosphate monoester + H2O = an alcohol + phosphate</text>
        <dbReference type="Rhea" id="RHEA:15017"/>
        <dbReference type="ChEBI" id="CHEBI:15377"/>
        <dbReference type="ChEBI" id="CHEBI:30879"/>
        <dbReference type="ChEBI" id="CHEBI:43474"/>
        <dbReference type="ChEBI" id="CHEBI:67140"/>
        <dbReference type="EC" id="3.1.3.2"/>
    </reaction>
</comment>
<protein>
    <recommendedName>
        <fullName evidence="8">Purple acid phosphatase</fullName>
        <ecNumber evidence="8">3.1.3.2</ecNumber>
    </recommendedName>
</protein>
<dbReference type="Gene3D" id="2.60.40.380">
    <property type="entry name" value="Purple acid phosphatase-like, N-terminal"/>
    <property type="match status" value="1"/>
</dbReference>
<evidence type="ECO:0000259" key="10">
    <source>
        <dbReference type="Pfam" id="PF00149"/>
    </source>
</evidence>
<dbReference type="Proteomes" id="UP001457282">
    <property type="component" value="Unassembled WGS sequence"/>
</dbReference>
<evidence type="ECO:0000313" key="12">
    <source>
        <dbReference type="EMBL" id="KAK9921228.1"/>
    </source>
</evidence>
<dbReference type="InterPro" id="IPR029052">
    <property type="entry name" value="Metallo-depent_PP-like"/>
</dbReference>
<dbReference type="InterPro" id="IPR041792">
    <property type="entry name" value="MPP_PAP"/>
</dbReference>
<feature type="chain" id="PRO_5043107623" description="Purple acid phosphatase" evidence="8">
    <location>
        <begin position="19"/>
        <end position="282"/>
    </location>
</feature>
<dbReference type="Gene3D" id="3.60.21.10">
    <property type="match status" value="1"/>
</dbReference>
<dbReference type="GO" id="GO:0003993">
    <property type="term" value="F:acid phosphatase activity"/>
    <property type="evidence" value="ECO:0007669"/>
    <property type="project" value="UniProtKB-EC"/>
</dbReference>
<dbReference type="InterPro" id="IPR015914">
    <property type="entry name" value="PAPs_N"/>
</dbReference>
<feature type="domain" description="Calcineurin-like phosphoesterase" evidence="10">
    <location>
        <begin position="126"/>
        <end position="258"/>
    </location>
</feature>
<evidence type="ECO:0000256" key="7">
    <source>
        <dbReference type="ARBA" id="ARBA00023180"/>
    </source>
</evidence>
<name>A0AAW1WAX4_RUBAR</name>
<comment type="cofactor">
    <cofactor evidence="2">
        <name>Fe cation</name>
        <dbReference type="ChEBI" id="CHEBI:24875"/>
    </cofactor>
</comment>
<dbReference type="InterPro" id="IPR008963">
    <property type="entry name" value="Purple_acid_Pase-like_N"/>
</dbReference>
<evidence type="ECO:0000313" key="13">
    <source>
        <dbReference type="Proteomes" id="UP001457282"/>
    </source>
</evidence>
<dbReference type="CDD" id="cd00839">
    <property type="entry name" value="MPP_PAPs"/>
    <property type="match status" value="1"/>
</dbReference>
<dbReference type="InterPro" id="IPR039331">
    <property type="entry name" value="PAPs-like"/>
</dbReference>
<keyword evidence="13" id="KW-1185">Reference proteome</keyword>
<sequence length="282" mass="31342">MAAKSLGLFLVLTLLASALPEFSGVVQGYNRPPARKNLDVPSDDDPESNSPEQVHISLVGADKMRVAWMTKNPSPATVEYGTSPGAYSNSATGTTNIILLFIVQHWRIHARPSFSFKTPPAAFPLTFAVAGDLGQTEWTNETLQHISRSPYDLLLLPGDLSYADFNQHLWDSFGRLVQPLASQRPWMVTEGNHEIEKIPVMHPEPFTAYNARWRMPYEESGSDSNLYYSFNVAGVHVIMLGSYTDFDPNSPQYKWLQADLAKVDRGENSLGCGAYPCPMVQF</sequence>
<evidence type="ECO:0000259" key="11">
    <source>
        <dbReference type="Pfam" id="PF16656"/>
    </source>
</evidence>
<dbReference type="PANTHER" id="PTHR22953:SF153">
    <property type="entry name" value="PURPLE ACID PHOSPHATASE"/>
    <property type="match status" value="1"/>
</dbReference>
<dbReference type="GO" id="GO:0046872">
    <property type="term" value="F:metal ion binding"/>
    <property type="evidence" value="ECO:0007669"/>
    <property type="project" value="InterPro"/>
</dbReference>
<dbReference type="EMBL" id="JBEDUW010000006">
    <property type="protein sequence ID" value="KAK9921228.1"/>
    <property type="molecule type" value="Genomic_DNA"/>
</dbReference>
<dbReference type="Pfam" id="PF16656">
    <property type="entry name" value="Pur_ac_phosph_N"/>
    <property type="match status" value="1"/>
</dbReference>
<evidence type="ECO:0000256" key="2">
    <source>
        <dbReference type="ARBA" id="ARBA00001962"/>
    </source>
</evidence>
<feature type="signal peptide" evidence="8">
    <location>
        <begin position="1"/>
        <end position="18"/>
    </location>
</feature>
<comment type="caution">
    <text evidence="12">The sequence shown here is derived from an EMBL/GenBank/DDBJ whole genome shotgun (WGS) entry which is preliminary data.</text>
</comment>
<reference evidence="12 13" key="1">
    <citation type="journal article" date="2023" name="G3 (Bethesda)">
        <title>A chromosome-length genome assembly and annotation of blackberry (Rubus argutus, cv. 'Hillquist').</title>
        <authorList>
            <person name="Bruna T."/>
            <person name="Aryal R."/>
            <person name="Dudchenko O."/>
            <person name="Sargent D.J."/>
            <person name="Mead D."/>
            <person name="Buti M."/>
            <person name="Cavallini A."/>
            <person name="Hytonen T."/>
            <person name="Andres J."/>
            <person name="Pham M."/>
            <person name="Weisz D."/>
            <person name="Mascagni F."/>
            <person name="Usai G."/>
            <person name="Natali L."/>
            <person name="Bassil N."/>
            <person name="Fernandez G.E."/>
            <person name="Lomsadze A."/>
            <person name="Armour M."/>
            <person name="Olukolu B."/>
            <person name="Poorten T."/>
            <person name="Britton C."/>
            <person name="Davik J."/>
            <person name="Ashrafi H."/>
            <person name="Aiden E.L."/>
            <person name="Borodovsky M."/>
            <person name="Worthington M."/>
        </authorList>
    </citation>
    <scope>NUCLEOTIDE SEQUENCE [LARGE SCALE GENOMIC DNA]</scope>
    <source>
        <strain evidence="12">PI 553951</strain>
    </source>
</reference>
<feature type="region of interest" description="Disordered" evidence="9">
    <location>
        <begin position="33"/>
        <end position="52"/>
    </location>
</feature>
<evidence type="ECO:0000256" key="1">
    <source>
        <dbReference type="ARBA" id="ARBA00000032"/>
    </source>
</evidence>
<dbReference type="Pfam" id="PF00149">
    <property type="entry name" value="Metallophos"/>
    <property type="match status" value="1"/>
</dbReference>
<dbReference type="SUPFAM" id="SSF49363">
    <property type="entry name" value="Purple acid phosphatase, N-terminal domain"/>
    <property type="match status" value="1"/>
</dbReference>
<dbReference type="SUPFAM" id="SSF56300">
    <property type="entry name" value="Metallo-dependent phosphatases"/>
    <property type="match status" value="1"/>
</dbReference>
<dbReference type="EC" id="3.1.3.2" evidence="8"/>
<organism evidence="12 13">
    <name type="scientific">Rubus argutus</name>
    <name type="common">Southern blackberry</name>
    <dbReference type="NCBI Taxonomy" id="59490"/>
    <lineage>
        <taxon>Eukaryota</taxon>
        <taxon>Viridiplantae</taxon>
        <taxon>Streptophyta</taxon>
        <taxon>Embryophyta</taxon>
        <taxon>Tracheophyta</taxon>
        <taxon>Spermatophyta</taxon>
        <taxon>Magnoliopsida</taxon>
        <taxon>eudicotyledons</taxon>
        <taxon>Gunneridae</taxon>
        <taxon>Pentapetalae</taxon>
        <taxon>rosids</taxon>
        <taxon>fabids</taxon>
        <taxon>Rosales</taxon>
        <taxon>Rosaceae</taxon>
        <taxon>Rosoideae</taxon>
        <taxon>Rosoideae incertae sedis</taxon>
        <taxon>Rubus</taxon>
    </lineage>
</organism>
<dbReference type="AlphaFoldDB" id="A0AAW1WAX4"/>
<evidence type="ECO:0000256" key="8">
    <source>
        <dbReference type="RuleBase" id="RU361203"/>
    </source>
</evidence>